<dbReference type="InterPro" id="IPR049730">
    <property type="entry name" value="SNF2/RAD54-like_C"/>
</dbReference>
<evidence type="ECO:0000313" key="13">
    <source>
        <dbReference type="EMBL" id="KAG4417469.1"/>
    </source>
</evidence>
<dbReference type="CDD" id="cd18793">
    <property type="entry name" value="SF2_C_SNF"/>
    <property type="match status" value="1"/>
</dbReference>
<dbReference type="InterPro" id="IPR055565">
    <property type="entry name" value="DUF7141"/>
</dbReference>
<evidence type="ECO:0000256" key="10">
    <source>
        <dbReference type="SAM" id="MobiDB-lite"/>
    </source>
</evidence>
<dbReference type="Pfam" id="PF00176">
    <property type="entry name" value="SNF2-rel_dom"/>
    <property type="match status" value="1"/>
</dbReference>
<keyword evidence="3" id="KW-0479">Metal-binding</keyword>
<proteinExistence type="predicted"/>
<keyword evidence="8" id="KW-0067">ATP-binding</keyword>
<feature type="compositionally biased region" description="Basic and acidic residues" evidence="10">
    <location>
        <begin position="325"/>
        <end position="337"/>
    </location>
</feature>
<evidence type="ECO:0000256" key="7">
    <source>
        <dbReference type="ARBA" id="ARBA00022833"/>
    </source>
</evidence>
<organism evidence="13 14">
    <name type="scientific">Cadophora malorum</name>
    <dbReference type="NCBI Taxonomy" id="108018"/>
    <lineage>
        <taxon>Eukaryota</taxon>
        <taxon>Fungi</taxon>
        <taxon>Dikarya</taxon>
        <taxon>Ascomycota</taxon>
        <taxon>Pezizomycotina</taxon>
        <taxon>Leotiomycetes</taxon>
        <taxon>Helotiales</taxon>
        <taxon>Ploettnerulaceae</taxon>
        <taxon>Cadophora</taxon>
    </lineage>
</organism>
<keyword evidence="6" id="KW-0378">Hydrolase</keyword>
<feature type="region of interest" description="Disordered" evidence="10">
    <location>
        <begin position="1647"/>
        <end position="1680"/>
    </location>
</feature>
<feature type="domain" description="Helicase ATP-binding" evidence="11">
    <location>
        <begin position="770"/>
        <end position="942"/>
    </location>
</feature>
<evidence type="ECO:0000256" key="4">
    <source>
        <dbReference type="ARBA" id="ARBA00022741"/>
    </source>
</evidence>
<dbReference type="InterPro" id="IPR041684">
    <property type="entry name" value="Znf-PHD-like"/>
</dbReference>
<dbReference type="GO" id="GO:0016887">
    <property type="term" value="F:ATP hydrolysis activity"/>
    <property type="evidence" value="ECO:0007669"/>
    <property type="project" value="TreeGrafter"/>
</dbReference>
<dbReference type="GO" id="GO:0003677">
    <property type="term" value="F:DNA binding"/>
    <property type="evidence" value="ECO:0007669"/>
    <property type="project" value="TreeGrafter"/>
</dbReference>
<dbReference type="SMART" id="SM00249">
    <property type="entry name" value="PHD"/>
    <property type="match status" value="2"/>
</dbReference>
<feature type="compositionally biased region" description="Polar residues" evidence="10">
    <location>
        <begin position="1433"/>
        <end position="1444"/>
    </location>
</feature>
<dbReference type="EMBL" id="JAFJYH010000154">
    <property type="protein sequence ID" value="KAG4417469.1"/>
    <property type="molecule type" value="Genomic_DNA"/>
</dbReference>
<dbReference type="Pfam" id="PF23614">
    <property type="entry name" value="DUF7141"/>
    <property type="match status" value="1"/>
</dbReference>
<feature type="region of interest" description="Disordered" evidence="10">
    <location>
        <begin position="191"/>
        <end position="337"/>
    </location>
</feature>
<dbReference type="InterPro" id="IPR000330">
    <property type="entry name" value="SNF2_N"/>
</dbReference>
<dbReference type="OrthoDB" id="5857104at2759"/>
<dbReference type="PANTHER" id="PTHR45623">
    <property type="entry name" value="CHROMODOMAIN-HELICASE-DNA-BINDING PROTEIN 3-RELATED-RELATED"/>
    <property type="match status" value="1"/>
</dbReference>
<dbReference type="Pfam" id="PF23615">
    <property type="entry name" value="Chromo_MIT1"/>
    <property type="match status" value="1"/>
</dbReference>
<sequence>MASENNDHILESEIPESDRPRTPEQLTVQEGAETSPPQSVLSHRPRESPQKPAEPQKPDSLSVLVSAPARPWEYQPYQGDITVETVIKETPGPDSSIWYKIEFESGSKKKVSLETLLQLRNGQNALNFFKRNTSDSEHTEPDMAAIAGKRIRTKTPNLGFVDSSLVALHSEDEVSGDQSIAKKRRLEKGRVSLLTSSNTRQSSRVNSCPPSRTIHDEESSESDSGDQNPARVTRSAHTRPSNKANSSFRVGMGDDDHDDEDELAGPAQNESDSDIIYMQPKRSKRNKISQTRSKSKGDKSKSRGRPRKNHSSSSSPERAQPSRRSGRERVAKDMRERDMEEELYADDVTINSTPKVISIREIYRHIAKDSPFSRFHNQACDVCSGSGSHSNKGTSPLIHCQGCSTSIHKICLGYRSGREHMVTKIGHENFVLQCRRCIGIYEKKDKSAPHLDVCQDCKKSGPACAAFALKRTPKQEEKLREENDGDDPITEVPDALVNQAENVLFRCTSCQRAFHFEHLPPLKISKKAEIMDILQTREKRLKEYSSKWHCKDCCHMPAKVQSLVAWRPADREAYIDGQTIDEFREDEKEYLLKWIDLSYFKCTWMSGAWVWGVTATTMRKAFVRRDEGINELPRYTEEEAIPEEFLRMEIIFDVQYDEEFERESEEADKAAINMVEQVLVKFQGLSYEEAVWEEPPEPKDEARWSDFVAAYNEYVAGRYLNPPAASIMKARADAFRSLNFEKDVELKEQPTALTGGKMMPYQMEGLNWLLYNFHQKKNVILADEMGLGKTIQLIAFMASLVKDNPECWPFLVVTPNSTCPNWRREIKKWAPDLRVVAYYGVKKARDMAMEYELYPDGCRDLRAHVVVTSYEAPVDDHSRSFFRRIKWAGMIVDEGQRLKNDENLLYVALKAVKAPFQVLLTGTPLQNNKRELFNLLQFLDTSINAAEMDEKYAELTKENLPELHELIRPFFLRRTKLQVLKFLPPMAQVILPVSMSVVQKKLYRSILAKNPELIKSILGQAKTVLRPAERGNLNNILMQLRKCLCHPFLYSSAIEEISKSDSEQDVQRKLVEASSKFQLLQIMLPKLKERGHRVLLFSQFLMQLDLIEDFLNGLDLPFQRLDGNVGSLEKQKRIDAFNAPNSNLFAFLLSTRAGGVGINLATADTVIIMDPDFNPHQDIQALSRAHRIGQKKKVLVFQLMTKDSAEEKIVQIGRKKMALDQALIESMGAEDDAGVDLESILRHGAQALFNDDDRNDIRYDSASVDKLLDRTQVENTSTDEDKTAESQFSFARVWANDKGTLTDNVEDDRADDTLSDPSVWDKILKQREADAAAEAARNMQTFGRGKRTRQAVDYHKSTMEGDDDPSPLKKLTKRGPDESASDLDFRSGAESDGDVDEESEVEMFDPRELEIYRNQTGRTARVTPTKGTRRKQVTPNKATSMMQKAGQTAKTITLQHAKAGESRNPHPSKQKLAAHSMAPSNATKRHIHLSKQMLPAKAMVSSIATEQQVASQMKAVDSVRKARTNAVQKPQTASPMKTEAAARIYTAPSQLQNRVDESNSHKPLVECGSGLTEKAVPRNSISVLDSTTINAAQANNTFSSQTPSGPIPNNFTTMTSLYTSMVTQAHNSELDTNSRLGLKLRFKIPQDKRQTPIPMEPESRPVHLTQYKAKPDISVATTPK</sequence>
<dbReference type="SUPFAM" id="SSF52540">
    <property type="entry name" value="P-loop containing nucleoside triphosphate hydrolases"/>
    <property type="match status" value="2"/>
</dbReference>
<feature type="compositionally biased region" description="Low complexity" evidence="10">
    <location>
        <begin position="311"/>
        <end position="323"/>
    </location>
</feature>
<evidence type="ECO:0000256" key="9">
    <source>
        <dbReference type="ARBA" id="ARBA00023242"/>
    </source>
</evidence>
<feature type="compositionally biased region" description="Basic and acidic residues" evidence="10">
    <location>
        <begin position="44"/>
        <end position="57"/>
    </location>
</feature>
<dbReference type="Pfam" id="PF15446">
    <property type="entry name" value="zf-PHD-like"/>
    <property type="match status" value="1"/>
</dbReference>
<evidence type="ECO:0000313" key="14">
    <source>
        <dbReference type="Proteomes" id="UP000664132"/>
    </source>
</evidence>
<dbReference type="InterPro" id="IPR001650">
    <property type="entry name" value="Helicase_C-like"/>
</dbReference>
<dbReference type="InterPro" id="IPR016197">
    <property type="entry name" value="Chromo-like_dom_sf"/>
</dbReference>
<feature type="region of interest" description="Disordered" evidence="10">
    <location>
        <begin position="1"/>
        <end position="66"/>
    </location>
</feature>
<dbReference type="GO" id="GO:0003682">
    <property type="term" value="F:chromatin binding"/>
    <property type="evidence" value="ECO:0007669"/>
    <property type="project" value="TreeGrafter"/>
</dbReference>
<reference evidence="13" key="1">
    <citation type="submission" date="2021-02" db="EMBL/GenBank/DDBJ databases">
        <title>Genome sequence Cadophora malorum strain M34.</title>
        <authorList>
            <person name="Stefanovic E."/>
            <person name="Vu D."/>
            <person name="Scully C."/>
            <person name="Dijksterhuis J."/>
            <person name="Roader J."/>
            <person name="Houbraken J."/>
        </authorList>
    </citation>
    <scope>NUCLEOTIDE SEQUENCE</scope>
    <source>
        <strain evidence="13">M34</strain>
    </source>
</reference>
<feature type="compositionally biased region" description="Acidic residues" evidence="10">
    <location>
        <begin position="253"/>
        <end position="263"/>
    </location>
</feature>
<evidence type="ECO:0000256" key="2">
    <source>
        <dbReference type="ARBA" id="ARBA00011353"/>
    </source>
</evidence>
<gene>
    <name evidence="13" type="ORF">IFR04_009422</name>
</gene>
<evidence type="ECO:0008006" key="15">
    <source>
        <dbReference type="Google" id="ProtNLM"/>
    </source>
</evidence>
<dbReference type="GO" id="GO:0005524">
    <property type="term" value="F:ATP binding"/>
    <property type="evidence" value="ECO:0007669"/>
    <property type="project" value="UniProtKB-KW"/>
</dbReference>
<protein>
    <recommendedName>
        <fullName evidence="15">Chromatin remodeling factor mit1</fullName>
    </recommendedName>
</protein>
<comment type="subunit">
    <text evidence="2">Component of the NuA4 histone acetyltransferase complex.</text>
</comment>
<evidence type="ECO:0000256" key="1">
    <source>
        <dbReference type="ARBA" id="ARBA00004123"/>
    </source>
</evidence>
<feature type="compositionally biased region" description="Basic and acidic residues" evidence="10">
    <location>
        <begin position="1350"/>
        <end position="1359"/>
    </location>
</feature>
<dbReference type="GO" id="GO:0008270">
    <property type="term" value="F:zinc ion binding"/>
    <property type="evidence" value="ECO:0007669"/>
    <property type="project" value="UniProtKB-KW"/>
</dbReference>
<dbReference type="GO" id="GO:0140658">
    <property type="term" value="F:ATP-dependent chromatin remodeler activity"/>
    <property type="evidence" value="ECO:0007669"/>
    <property type="project" value="TreeGrafter"/>
</dbReference>
<evidence type="ECO:0000256" key="5">
    <source>
        <dbReference type="ARBA" id="ARBA00022771"/>
    </source>
</evidence>
<dbReference type="SUPFAM" id="SSF54160">
    <property type="entry name" value="Chromo domain-like"/>
    <property type="match status" value="1"/>
</dbReference>
<comment type="subcellular location">
    <subcellularLocation>
        <location evidence="1">Nucleus</location>
    </subcellularLocation>
</comment>
<evidence type="ECO:0000256" key="3">
    <source>
        <dbReference type="ARBA" id="ARBA00022723"/>
    </source>
</evidence>
<keyword evidence="5" id="KW-0863">Zinc-finger</keyword>
<evidence type="ECO:0000259" key="12">
    <source>
        <dbReference type="PROSITE" id="PS51194"/>
    </source>
</evidence>
<keyword evidence="7" id="KW-0862">Zinc</keyword>
<feature type="compositionally biased region" description="Acidic residues" evidence="10">
    <location>
        <begin position="1391"/>
        <end position="1403"/>
    </location>
</feature>
<dbReference type="CDD" id="cd17919">
    <property type="entry name" value="DEXHc_Snf"/>
    <property type="match status" value="1"/>
</dbReference>
<feature type="compositionally biased region" description="Polar residues" evidence="10">
    <location>
        <begin position="238"/>
        <end position="248"/>
    </location>
</feature>
<dbReference type="Gene3D" id="3.40.50.10810">
    <property type="entry name" value="Tandem AAA-ATPase domain"/>
    <property type="match status" value="1"/>
</dbReference>
<evidence type="ECO:0000256" key="6">
    <source>
        <dbReference type="ARBA" id="ARBA00022801"/>
    </source>
</evidence>
<feature type="domain" description="Helicase C-terminal" evidence="12">
    <location>
        <begin position="1079"/>
        <end position="1231"/>
    </location>
</feature>
<keyword evidence="9" id="KW-0539">Nucleus</keyword>
<evidence type="ECO:0000256" key="8">
    <source>
        <dbReference type="ARBA" id="ARBA00022840"/>
    </source>
</evidence>
<feature type="compositionally biased region" description="Basic and acidic residues" evidence="10">
    <location>
        <begin position="1"/>
        <end position="22"/>
    </location>
</feature>
<dbReference type="Pfam" id="PF00271">
    <property type="entry name" value="Helicase_C"/>
    <property type="match status" value="1"/>
</dbReference>
<evidence type="ECO:0000259" key="11">
    <source>
        <dbReference type="PROSITE" id="PS51192"/>
    </source>
</evidence>
<feature type="region of interest" description="Disordered" evidence="10">
    <location>
        <begin position="1331"/>
        <end position="1444"/>
    </location>
</feature>
<dbReference type="InterPro" id="IPR001965">
    <property type="entry name" value="Znf_PHD"/>
</dbReference>
<dbReference type="GO" id="GO:0000785">
    <property type="term" value="C:chromatin"/>
    <property type="evidence" value="ECO:0007669"/>
    <property type="project" value="TreeGrafter"/>
</dbReference>
<dbReference type="GO" id="GO:0042393">
    <property type="term" value="F:histone binding"/>
    <property type="evidence" value="ECO:0007669"/>
    <property type="project" value="TreeGrafter"/>
</dbReference>
<dbReference type="InterPro" id="IPR027417">
    <property type="entry name" value="P-loop_NTPase"/>
</dbReference>
<dbReference type="SMART" id="SM00490">
    <property type="entry name" value="HELICc"/>
    <property type="match status" value="1"/>
</dbReference>
<dbReference type="Gene3D" id="3.40.50.300">
    <property type="entry name" value="P-loop containing nucleotide triphosphate hydrolases"/>
    <property type="match status" value="1"/>
</dbReference>
<dbReference type="InterPro" id="IPR014001">
    <property type="entry name" value="Helicase_ATP-bd"/>
</dbReference>
<accession>A0A8H7T9E3</accession>
<dbReference type="Proteomes" id="UP000664132">
    <property type="component" value="Unassembled WGS sequence"/>
</dbReference>
<keyword evidence="4" id="KW-0547">Nucleotide-binding</keyword>
<keyword evidence="14" id="KW-1185">Reference proteome</keyword>
<comment type="caution">
    <text evidence="13">The sequence shown here is derived from an EMBL/GenBank/DDBJ whole genome shotgun (WGS) entry which is preliminary data.</text>
</comment>
<dbReference type="InterPro" id="IPR038718">
    <property type="entry name" value="SNF2-like_sf"/>
</dbReference>
<dbReference type="PROSITE" id="PS51192">
    <property type="entry name" value="HELICASE_ATP_BIND_1"/>
    <property type="match status" value="1"/>
</dbReference>
<dbReference type="PROSITE" id="PS51194">
    <property type="entry name" value="HELICASE_CTER"/>
    <property type="match status" value="1"/>
</dbReference>
<dbReference type="PANTHER" id="PTHR45623:SF17">
    <property type="entry name" value="CHROMODOMAIN-HELICASE-DNA-BINDING PROTEIN 3-RELATED"/>
    <property type="match status" value="1"/>
</dbReference>
<dbReference type="GO" id="GO:0005634">
    <property type="term" value="C:nucleus"/>
    <property type="evidence" value="ECO:0007669"/>
    <property type="project" value="UniProtKB-SubCell"/>
</dbReference>
<dbReference type="SMART" id="SM00487">
    <property type="entry name" value="DEXDc"/>
    <property type="match status" value="1"/>
</dbReference>
<dbReference type="InterPro" id="IPR056616">
    <property type="entry name" value="Chromo_MIT1"/>
</dbReference>
<name>A0A8H7T9E3_9HELO</name>
<feature type="compositionally biased region" description="Polar residues" evidence="10">
    <location>
        <begin position="193"/>
        <end position="210"/>
    </location>
</feature>